<feature type="compositionally biased region" description="Basic and acidic residues" evidence="1">
    <location>
        <begin position="379"/>
        <end position="389"/>
    </location>
</feature>
<feature type="region of interest" description="Disordered" evidence="1">
    <location>
        <begin position="423"/>
        <end position="448"/>
    </location>
</feature>
<dbReference type="Proteomes" id="UP000639772">
    <property type="component" value="Chromosome 12"/>
</dbReference>
<dbReference type="GO" id="GO:0036377">
    <property type="term" value="P:arbuscular mycorrhizal association"/>
    <property type="evidence" value="ECO:0007669"/>
    <property type="project" value="InterPro"/>
</dbReference>
<accession>A0A835PXE8</accession>
<sequence>MGTQGIGYSDLLRSSTEEFLISSLMDNSIGKPEPSLEILGFKNIMHPFKEEGEEPFGSWLMNGEYSASPIAICTRHAPLRNSQEEVIPDNSFHLTKGWFQGVQPLTKSITPELRKYDFVQESQVPMVSDEPHRIRGQGANCMKQDFKQMSNSCNVNIAGMPNQRQTFMSNSDSSAPFDTAITTSSTLGSVLSLLMGALDHENLDGKVGRDTYEIGSFGMLNSQEIALSTSSAQGLGKKDSIFHMFPSVDAPNNGNFATINKFFELNLEGLPTEVNHRQTGALSQEHSPSESPIAEPTLSGGFEVCDGPDQSVHALLNYGNPCKHGSDVATKNEYKTQGFSERIFDSSFNGTGKKESLTRMNLLSSGASDPTKKRRIERSRKMAEAKERSSIPSLPSDMQTALKRCESLEKEIRSLKLNLSFMNRKDSEQSKQIEELQKRNEELTEEKEQLLEEKERIISGYEKS</sequence>
<dbReference type="EMBL" id="JADCNM010000012">
    <property type="protein sequence ID" value="KAG0459287.1"/>
    <property type="molecule type" value="Genomic_DNA"/>
</dbReference>
<dbReference type="OrthoDB" id="1737017at2759"/>
<evidence type="ECO:0000313" key="2">
    <source>
        <dbReference type="EMBL" id="KAG0459287.1"/>
    </source>
</evidence>
<protein>
    <submittedName>
        <fullName evidence="2">Uncharacterized protein</fullName>
    </submittedName>
</protein>
<dbReference type="InterPro" id="IPR040036">
    <property type="entry name" value="CYCLOPS"/>
</dbReference>
<dbReference type="PANTHER" id="PTHR36890">
    <property type="entry name" value="PROTEIN CYCLOPS"/>
    <property type="match status" value="1"/>
</dbReference>
<dbReference type="PANTHER" id="PTHR36890:SF1">
    <property type="entry name" value="PROTEIN CYCLOPS"/>
    <property type="match status" value="1"/>
</dbReference>
<reference evidence="2 3" key="1">
    <citation type="journal article" date="2020" name="Nat. Food">
        <title>A phased Vanilla planifolia genome enables genetic improvement of flavour and production.</title>
        <authorList>
            <person name="Hasing T."/>
            <person name="Tang H."/>
            <person name="Brym M."/>
            <person name="Khazi F."/>
            <person name="Huang T."/>
            <person name="Chambers A.H."/>
        </authorList>
    </citation>
    <scope>NUCLEOTIDE SEQUENCE [LARGE SCALE GENOMIC DNA]</scope>
    <source>
        <tissue evidence="2">Leaf</tissue>
    </source>
</reference>
<evidence type="ECO:0000313" key="3">
    <source>
        <dbReference type="Proteomes" id="UP000639772"/>
    </source>
</evidence>
<feature type="region of interest" description="Disordered" evidence="1">
    <location>
        <begin position="363"/>
        <end position="398"/>
    </location>
</feature>
<proteinExistence type="predicted"/>
<dbReference type="AlphaFoldDB" id="A0A835PXE8"/>
<gene>
    <name evidence="2" type="ORF">HPP92_022415</name>
</gene>
<name>A0A835PXE8_VANPL</name>
<dbReference type="GO" id="GO:0005634">
    <property type="term" value="C:nucleus"/>
    <property type="evidence" value="ECO:0007669"/>
    <property type="project" value="InterPro"/>
</dbReference>
<organism evidence="2 3">
    <name type="scientific">Vanilla planifolia</name>
    <name type="common">Vanilla</name>
    <dbReference type="NCBI Taxonomy" id="51239"/>
    <lineage>
        <taxon>Eukaryota</taxon>
        <taxon>Viridiplantae</taxon>
        <taxon>Streptophyta</taxon>
        <taxon>Embryophyta</taxon>
        <taxon>Tracheophyta</taxon>
        <taxon>Spermatophyta</taxon>
        <taxon>Magnoliopsida</taxon>
        <taxon>Liliopsida</taxon>
        <taxon>Asparagales</taxon>
        <taxon>Orchidaceae</taxon>
        <taxon>Vanilloideae</taxon>
        <taxon>Vanilleae</taxon>
        <taxon>Vanilla</taxon>
    </lineage>
</organism>
<evidence type="ECO:0000256" key="1">
    <source>
        <dbReference type="SAM" id="MobiDB-lite"/>
    </source>
</evidence>
<comment type="caution">
    <text evidence="2">The sequence shown here is derived from an EMBL/GenBank/DDBJ whole genome shotgun (WGS) entry which is preliminary data.</text>
</comment>
<dbReference type="GO" id="GO:0043565">
    <property type="term" value="F:sequence-specific DNA binding"/>
    <property type="evidence" value="ECO:0007669"/>
    <property type="project" value="InterPro"/>
</dbReference>